<comment type="pathway">
    <text evidence="5">Cofactor biosynthesis; thiamine diphosphate biosynthesis; thiamine phosphate from thiamine: step 1/1.</text>
</comment>
<comment type="caution">
    <text evidence="8">The sequence shown here is derived from an EMBL/GenBank/DDBJ whole genome shotgun (WGS) entry which is preliminary data.</text>
</comment>
<dbReference type="OrthoDB" id="179763at2"/>
<dbReference type="NCBIfam" id="NF007620">
    <property type="entry name" value="PRK10271.1"/>
    <property type="match status" value="1"/>
</dbReference>
<accession>A0A2T7AWJ3</accession>
<reference evidence="7 10" key="2">
    <citation type="submission" date="2019-08" db="EMBL/GenBank/DDBJ databases">
        <title>Prevalence, distribution, and phylogeny of type two toxin-antitoxin genes possessed by Cronobacter species where C. sakazakii homologs follow sequence type lineages.</title>
        <authorList>
            <person name="Finkelstein S."/>
            <person name="Negrete F."/>
            <person name="Jang H."/>
            <person name="Gopinath G.R."/>
            <person name="Tall B.D."/>
        </authorList>
    </citation>
    <scope>NUCLEOTIDE SEQUENCE [LARGE SCALE GENOMIC DNA]</scope>
    <source>
        <strain evidence="7 10">MOD1_GK1257</strain>
    </source>
</reference>
<gene>
    <name evidence="5 7" type="primary">thiK</name>
    <name evidence="8" type="ORF">AUN14_05860</name>
    <name evidence="7" type="ORF">FZI19_03450</name>
</gene>
<dbReference type="InterPro" id="IPR011009">
    <property type="entry name" value="Kinase-like_dom_sf"/>
</dbReference>
<evidence type="ECO:0000313" key="10">
    <source>
        <dbReference type="Proteomes" id="UP000469927"/>
    </source>
</evidence>
<evidence type="ECO:0000313" key="7">
    <source>
        <dbReference type="EMBL" id="KAB0884865.1"/>
    </source>
</evidence>
<dbReference type="GO" id="GO:0006772">
    <property type="term" value="P:thiamine metabolic process"/>
    <property type="evidence" value="ECO:0007669"/>
    <property type="project" value="InterPro"/>
</dbReference>
<evidence type="ECO:0000313" key="9">
    <source>
        <dbReference type="Proteomes" id="UP000244378"/>
    </source>
</evidence>
<comment type="catalytic activity">
    <reaction evidence="5">
        <text>thiamine + ATP = thiamine phosphate + ADP + H(+)</text>
        <dbReference type="Rhea" id="RHEA:12012"/>
        <dbReference type="ChEBI" id="CHEBI:15378"/>
        <dbReference type="ChEBI" id="CHEBI:18385"/>
        <dbReference type="ChEBI" id="CHEBI:30616"/>
        <dbReference type="ChEBI" id="CHEBI:37575"/>
        <dbReference type="ChEBI" id="CHEBI:456216"/>
        <dbReference type="EC" id="2.7.1.89"/>
    </reaction>
</comment>
<dbReference type="EMBL" id="MSAE01000007">
    <property type="protein sequence ID" value="PUX16557.1"/>
    <property type="molecule type" value="Genomic_DNA"/>
</dbReference>
<keyword evidence="4 5" id="KW-0067">ATP-binding</keyword>
<evidence type="ECO:0000256" key="3">
    <source>
        <dbReference type="ARBA" id="ARBA00022777"/>
    </source>
</evidence>
<dbReference type="UniPathway" id="UPA00060">
    <property type="reaction ID" value="UER00596"/>
</dbReference>
<dbReference type="AlphaFoldDB" id="A0A2T7AWJ3"/>
<sequence>MQFSKPSNLSPEGFLQQSFPAASAAGVICALPGLSDGAWRVVVDGDTLVVRRDARVSRARSPRQYRALKRLPATLAPRPRRCDNGWLAVTFLPGDIHDTLPPVPQLGALLYHLHRQRRFGWRIELLPLLMRDWQQSAPTRRTRFWLRLLHRMRRLGEPRPLRLAPLHMDVHPGNLVWAQERLMLIDWEYAGDGDVALELACVWLDDATRDALIADYAKRAMINETSLRRQVARWRPWSGLLMAGWYERRFQETGDRTFITLADEAWRQLRENEYEGRETWVR</sequence>
<feature type="domain" description="Aminoglycoside phosphotransferase" evidence="6">
    <location>
        <begin position="33"/>
        <end position="220"/>
    </location>
</feature>
<keyword evidence="2 5" id="KW-0547">Nucleotide-binding</keyword>
<proteinExistence type="inferred from homology"/>
<keyword evidence="3 5" id="KW-0418">Kinase</keyword>
<dbReference type="InterPro" id="IPR002575">
    <property type="entry name" value="Aminoglycoside_PTrfase"/>
</dbReference>
<comment type="similarity">
    <text evidence="5">Belongs to the thiamine kinase family.</text>
</comment>
<evidence type="ECO:0000313" key="8">
    <source>
        <dbReference type="EMBL" id="PUX16557.1"/>
    </source>
</evidence>
<dbReference type="Proteomes" id="UP000469927">
    <property type="component" value="Unassembled WGS sequence"/>
</dbReference>
<dbReference type="GO" id="GO:0009229">
    <property type="term" value="P:thiamine diphosphate biosynthetic process"/>
    <property type="evidence" value="ECO:0007669"/>
    <property type="project" value="UniProtKB-UniRule"/>
</dbReference>
<dbReference type="RefSeq" id="WP_075192683.1">
    <property type="nucleotide sequence ID" value="NZ_JADKNN010000031.1"/>
</dbReference>
<dbReference type="Pfam" id="PF01636">
    <property type="entry name" value="APH"/>
    <property type="match status" value="1"/>
</dbReference>
<evidence type="ECO:0000256" key="4">
    <source>
        <dbReference type="ARBA" id="ARBA00022840"/>
    </source>
</evidence>
<name>A0A2T7AWJ3_9ENTR</name>
<evidence type="ECO:0000256" key="5">
    <source>
        <dbReference type="HAMAP-Rule" id="MF_01604"/>
    </source>
</evidence>
<evidence type="ECO:0000256" key="2">
    <source>
        <dbReference type="ARBA" id="ARBA00022741"/>
    </source>
</evidence>
<keyword evidence="10" id="KW-1185">Reference proteome</keyword>
<dbReference type="SUPFAM" id="SSF56112">
    <property type="entry name" value="Protein kinase-like (PK-like)"/>
    <property type="match status" value="1"/>
</dbReference>
<dbReference type="EMBL" id="WAGD01000008">
    <property type="protein sequence ID" value="KAB0884865.1"/>
    <property type="molecule type" value="Genomic_DNA"/>
</dbReference>
<dbReference type="Gene3D" id="3.90.1200.10">
    <property type="match status" value="1"/>
</dbReference>
<evidence type="ECO:0000259" key="6">
    <source>
        <dbReference type="Pfam" id="PF01636"/>
    </source>
</evidence>
<dbReference type="EC" id="2.7.1.89" evidence="5"/>
<dbReference type="InterPro" id="IPR014093">
    <property type="entry name" value="Thiamine_kinase"/>
</dbReference>
<reference evidence="8 9" key="1">
    <citation type="submission" date="2016-12" db="EMBL/GenBank/DDBJ databases">
        <title>Analysis of the Molecular Diversity Among Cronobacter Species Isolated from Filth Flies Using a Pan Genomic DNA Microarray.</title>
        <authorList>
            <person name="Pava-Ripoll M."/>
            <person name="Tall B."/>
            <person name="Farber J."/>
            <person name="Fanning S."/>
            <person name="Lehner A."/>
            <person name="Stephan R."/>
            <person name="Pagotto F."/>
            <person name="Iverson C."/>
            <person name="Ziobro G."/>
            <person name="Miller A."/>
            <person name="Pearson R."/>
            <person name="Yan Q."/>
            <person name="Kim M."/>
            <person name="Jeong S."/>
            <person name="Park J."/>
            <person name="Jun S."/>
            <person name="Choi H."/>
            <person name="Chung T."/>
            <person name="Yoo Y."/>
            <person name="Park E."/>
            <person name="Hwang S."/>
            <person name="Lee B."/>
            <person name="Sathyamoorthy V."/>
            <person name="Carter L."/>
            <person name="Mammel M."/>
            <person name="Jackson S."/>
            <person name="Kothary M."/>
            <person name="Patel I."/>
            <person name="Grim C."/>
            <person name="Gopinath G."/>
            <person name="Gangiredla J."/>
            <person name="Chase H."/>
        </authorList>
    </citation>
    <scope>NUCLEOTIDE SEQUENCE [LARGE SCALE GENOMIC DNA]</scope>
    <source>
        <strain evidence="8 9">MOD1-Md1s</strain>
    </source>
</reference>
<dbReference type="HAMAP" id="MF_01604">
    <property type="entry name" value="Thiamine_kinase"/>
    <property type="match status" value="1"/>
</dbReference>
<dbReference type="GO" id="GO:0019165">
    <property type="term" value="F:thiamine kinase activity"/>
    <property type="evidence" value="ECO:0007669"/>
    <property type="project" value="UniProtKB-UniRule"/>
</dbReference>
<dbReference type="Proteomes" id="UP000244378">
    <property type="component" value="Unassembled WGS sequence"/>
</dbReference>
<keyword evidence="1 5" id="KW-0808">Transferase</keyword>
<dbReference type="GO" id="GO:0005524">
    <property type="term" value="F:ATP binding"/>
    <property type="evidence" value="ECO:0007669"/>
    <property type="project" value="UniProtKB-KW"/>
</dbReference>
<comment type="function">
    <text evidence="5">Catalyzes the phosphorylation of thiamine to thiamine phosphate.</text>
</comment>
<protein>
    <recommendedName>
        <fullName evidence="5">Thiamine kinase</fullName>
        <ecNumber evidence="5">2.7.1.89</ecNumber>
    </recommendedName>
</protein>
<evidence type="ECO:0000256" key="1">
    <source>
        <dbReference type="ARBA" id="ARBA00022679"/>
    </source>
</evidence>
<organism evidence="8 9">
    <name type="scientific">Cronobacter muytjensii</name>
    <dbReference type="NCBI Taxonomy" id="413501"/>
    <lineage>
        <taxon>Bacteria</taxon>
        <taxon>Pseudomonadati</taxon>
        <taxon>Pseudomonadota</taxon>
        <taxon>Gammaproteobacteria</taxon>
        <taxon>Enterobacterales</taxon>
        <taxon>Enterobacteriaceae</taxon>
        <taxon>Cronobacter</taxon>
    </lineage>
</organism>